<keyword evidence="7 9" id="KW-0472">Membrane</keyword>
<name>A0AAV7CJK7_ENGPU</name>
<dbReference type="GO" id="GO:0008203">
    <property type="term" value="P:cholesterol metabolic process"/>
    <property type="evidence" value="ECO:0007669"/>
    <property type="project" value="TreeGrafter"/>
</dbReference>
<evidence type="ECO:0000256" key="10">
    <source>
        <dbReference type="PIRSR" id="PIRSR000439-1"/>
    </source>
</evidence>
<dbReference type="InterPro" id="IPR004299">
    <property type="entry name" value="MBOAT_fam"/>
</dbReference>
<reference evidence="12" key="1">
    <citation type="thesis" date="2020" institute="ProQuest LLC" country="789 East Eisenhower Parkway, Ann Arbor, MI, USA">
        <title>Comparative Genomics and Chromosome Evolution.</title>
        <authorList>
            <person name="Mudd A.B."/>
        </authorList>
    </citation>
    <scope>NUCLEOTIDE SEQUENCE</scope>
    <source>
        <strain evidence="12">237g6f4</strain>
        <tissue evidence="12">Blood</tissue>
    </source>
</reference>
<comment type="subcellular location">
    <subcellularLocation>
        <location evidence="1 9">Endoplasmic reticulum membrane</location>
        <topology evidence="1 9">Multi-pass membrane protein</topology>
    </subcellularLocation>
</comment>
<feature type="transmembrane region" description="Helical" evidence="11">
    <location>
        <begin position="429"/>
        <end position="449"/>
    </location>
</feature>
<feature type="transmembrane region" description="Helical" evidence="11">
    <location>
        <begin position="346"/>
        <end position="370"/>
    </location>
</feature>
<feature type="transmembrane region" description="Helical" evidence="11">
    <location>
        <begin position="159"/>
        <end position="183"/>
    </location>
</feature>
<sequence>MLRIIWPVSLMFPDPQDTCSAVRATPVNLLPLSVSSGGGVSTDPTEEWKRHMEGIKGELLDQMNNHLRILLDKAVNIAVESYAQEHKTKTLGTAKRSNGPVNEKKKVFLHRASLLDELMEVGHFQTIYHMFIAVLCVFVISTAAVDIIDHGSMVLDFDLLFYTFGQFGTVVWSWLFLFLYTLLVPYKVSTFWASLYPKSKHKILLSLCVGTFLLVCQTFALYIFPVYVVNHYRLPPASSSIVILEQVRFIMKSYSFLRETVPAVLKDESKEKNPQIPKLSSYLYFLFCPTLIYRENYPRTPYIRWKYVAKSFTQFLGCVFFVYFILVTLCIPVFKNMSKEPFSKKTLVLSIFHATLPGTFVLLIVFYAFLHCWLNAFAEMLRFADRMFYKDWWNSTSFSNYYRTWNVVVHDWLYYYIYQDLLWLLRKRFRGGVMLGVFFMSAFVHEYIMTLSLGFFYPVMFCLFAFFGVVFHFTLNDKRTGPGWNVMIWTFLFVGQGIQLCLYCQEWYAQIHCPLTEKTFWGLITPRSWSCRS</sequence>
<evidence type="ECO:0000313" key="12">
    <source>
        <dbReference type="EMBL" id="KAG8585253.1"/>
    </source>
</evidence>
<evidence type="ECO:0000256" key="11">
    <source>
        <dbReference type="SAM" id="Phobius"/>
    </source>
</evidence>
<feature type="transmembrane region" description="Helical" evidence="11">
    <location>
        <begin position="313"/>
        <end position="334"/>
    </location>
</feature>
<dbReference type="EMBL" id="WNYA01000002">
    <property type="protein sequence ID" value="KAG8585253.1"/>
    <property type="molecule type" value="Genomic_DNA"/>
</dbReference>
<keyword evidence="8 9" id="KW-0012">Acyltransferase</keyword>
<dbReference type="GO" id="GO:0000062">
    <property type="term" value="F:fatty-acyl-CoA binding"/>
    <property type="evidence" value="ECO:0007669"/>
    <property type="project" value="TreeGrafter"/>
</dbReference>
<comment type="caution">
    <text evidence="12">The sequence shown here is derived from an EMBL/GenBank/DDBJ whole genome shotgun (WGS) entry which is preliminary data.</text>
</comment>
<evidence type="ECO:0000256" key="8">
    <source>
        <dbReference type="ARBA" id="ARBA00023315"/>
    </source>
</evidence>
<evidence type="ECO:0000256" key="5">
    <source>
        <dbReference type="ARBA" id="ARBA00022824"/>
    </source>
</evidence>
<feature type="transmembrane region" description="Helical" evidence="11">
    <location>
        <begin position="203"/>
        <end position="224"/>
    </location>
</feature>
<evidence type="ECO:0000313" key="13">
    <source>
        <dbReference type="Proteomes" id="UP000824782"/>
    </source>
</evidence>
<gene>
    <name evidence="12" type="ORF">GDO81_004948</name>
</gene>
<protein>
    <recommendedName>
        <fullName evidence="9">O-acyltransferase</fullName>
    </recommendedName>
</protein>
<feature type="transmembrane region" description="Helical" evidence="11">
    <location>
        <begin position="127"/>
        <end position="147"/>
    </location>
</feature>
<evidence type="ECO:0000256" key="9">
    <source>
        <dbReference type="PIRNR" id="PIRNR000439"/>
    </source>
</evidence>
<feature type="transmembrane region" description="Helical" evidence="11">
    <location>
        <begin position="487"/>
        <end position="508"/>
    </location>
</feature>
<evidence type="ECO:0000256" key="7">
    <source>
        <dbReference type="ARBA" id="ARBA00023136"/>
    </source>
</evidence>
<evidence type="ECO:0000256" key="2">
    <source>
        <dbReference type="ARBA" id="ARBA00009010"/>
    </source>
</evidence>
<dbReference type="InterPro" id="IPR014371">
    <property type="entry name" value="Oat_ACAT_DAG_ARE"/>
</dbReference>
<keyword evidence="4 11" id="KW-0812">Transmembrane</keyword>
<dbReference type="AlphaFoldDB" id="A0AAV7CJK7"/>
<dbReference type="PIRSF" id="PIRSF000439">
    <property type="entry name" value="Oat_ACAT_DAG_ARE"/>
    <property type="match status" value="1"/>
</dbReference>
<dbReference type="GO" id="GO:0015485">
    <property type="term" value="F:cholesterol binding"/>
    <property type="evidence" value="ECO:0007669"/>
    <property type="project" value="TreeGrafter"/>
</dbReference>
<organism evidence="12 13">
    <name type="scientific">Engystomops pustulosus</name>
    <name type="common">Tungara frog</name>
    <name type="synonym">Physalaemus pustulosus</name>
    <dbReference type="NCBI Taxonomy" id="76066"/>
    <lineage>
        <taxon>Eukaryota</taxon>
        <taxon>Metazoa</taxon>
        <taxon>Chordata</taxon>
        <taxon>Craniata</taxon>
        <taxon>Vertebrata</taxon>
        <taxon>Euteleostomi</taxon>
        <taxon>Amphibia</taxon>
        <taxon>Batrachia</taxon>
        <taxon>Anura</taxon>
        <taxon>Neobatrachia</taxon>
        <taxon>Hyloidea</taxon>
        <taxon>Leptodactylidae</taxon>
        <taxon>Leiuperinae</taxon>
        <taxon>Engystomops</taxon>
    </lineage>
</organism>
<evidence type="ECO:0000256" key="4">
    <source>
        <dbReference type="ARBA" id="ARBA00022692"/>
    </source>
</evidence>
<dbReference type="GO" id="GO:0005789">
    <property type="term" value="C:endoplasmic reticulum membrane"/>
    <property type="evidence" value="ECO:0007669"/>
    <property type="project" value="UniProtKB-SubCell"/>
</dbReference>
<comment type="similarity">
    <text evidence="2 9">Belongs to the membrane-bound acyltransferase family. Sterol o-acyltransferase subfamily.</text>
</comment>
<dbReference type="Proteomes" id="UP000824782">
    <property type="component" value="Unassembled WGS sequence"/>
</dbReference>
<feature type="active site" evidence="10">
    <location>
        <position position="445"/>
    </location>
</feature>
<keyword evidence="3 9" id="KW-0808">Transferase</keyword>
<evidence type="ECO:0000256" key="6">
    <source>
        <dbReference type="ARBA" id="ARBA00022989"/>
    </source>
</evidence>
<evidence type="ECO:0000256" key="3">
    <source>
        <dbReference type="ARBA" id="ARBA00022679"/>
    </source>
</evidence>
<keyword evidence="6 11" id="KW-1133">Transmembrane helix</keyword>
<dbReference type="PANTHER" id="PTHR10408">
    <property type="entry name" value="STEROL O-ACYLTRANSFERASE"/>
    <property type="match status" value="1"/>
</dbReference>
<evidence type="ECO:0000256" key="1">
    <source>
        <dbReference type="ARBA" id="ARBA00004477"/>
    </source>
</evidence>
<dbReference type="Pfam" id="PF03062">
    <property type="entry name" value="MBOAT"/>
    <property type="match status" value="1"/>
</dbReference>
<dbReference type="GO" id="GO:0034736">
    <property type="term" value="F:cholesterol O-acyltransferase activity"/>
    <property type="evidence" value="ECO:0007669"/>
    <property type="project" value="TreeGrafter"/>
</dbReference>
<dbReference type="GO" id="GO:0033344">
    <property type="term" value="P:cholesterol efflux"/>
    <property type="evidence" value="ECO:0007669"/>
    <property type="project" value="TreeGrafter"/>
</dbReference>
<feature type="transmembrane region" description="Helical" evidence="11">
    <location>
        <begin position="455"/>
        <end position="475"/>
    </location>
</feature>
<keyword evidence="13" id="KW-1185">Reference proteome</keyword>
<keyword evidence="5 9" id="KW-0256">Endoplasmic reticulum</keyword>
<proteinExistence type="inferred from homology"/>
<accession>A0AAV7CJK7</accession>
<dbReference type="PANTHER" id="PTHR10408:SF10">
    <property type="entry name" value="STEROL O-ACYLTRANSFERASE 2"/>
    <property type="match status" value="1"/>
</dbReference>